<dbReference type="InterPro" id="IPR050275">
    <property type="entry name" value="PGM_Phosphatase"/>
</dbReference>
<evidence type="ECO:0000256" key="1">
    <source>
        <dbReference type="PIRSR" id="PIRSR613078-1"/>
    </source>
</evidence>
<dbReference type="Pfam" id="PF00300">
    <property type="entry name" value="His_Phos_1"/>
    <property type="match status" value="1"/>
</dbReference>
<name>A0A512B4K9_9BACT</name>
<dbReference type="InterPro" id="IPR001345">
    <property type="entry name" value="PG/BPGM_mutase_AS"/>
</dbReference>
<dbReference type="PROSITE" id="PS00175">
    <property type="entry name" value="PG_MUTASE"/>
    <property type="match status" value="1"/>
</dbReference>
<evidence type="ECO:0000313" key="4">
    <source>
        <dbReference type="Proteomes" id="UP000321532"/>
    </source>
</evidence>
<dbReference type="EMBL" id="BJYS01000046">
    <property type="protein sequence ID" value="GEO06916.1"/>
    <property type="molecule type" value="Genomic_DNA"/>
</dbReference>
<dbReference type="AlphaFoldDB" id="A0A512B4K9"/>
<protein>
    <submittedName>
        <fullName evidence="3">Phosphoglycerate mutase</fullName>
    </submittedName>
</protein>
<feature type="active site" description="Proton donor/acceptor" evidence="1">
    <location>
        <position position="107"/>
    </location>
</feature>
<feature type="active site" description="Tele-phosphohistidine intermediate" evidence="1">
    <location>
        <position position="34"/>
    </location>
</feature>
<dbReference type="Gene3D" id="3.40.50.1240">
    <property type="entry name" value="Phosphoglycerate mutase-like"/>
    <property type="match status" value="1"/>
</dbReference>
<dbReference type="InterPro" id="IPR013078">
    <property type="entry name" value="His_Pase_superF_clade-1"/>
</dbReference>
<gene>
    <name evidence="3" type="primary">gpm</name>
    <name evidence="3" type="ORF">AAE02nite_45800</name>
</gene>
<proteinExistence type="predicted"/>
<dbReference type="Proteomes" id="UP000321532">
    <property type="component" value="Unassembled WGS sequence"/>
</dbReference>
<dbReference type="RefSeq" id="WP_307725565.1">
    <property type="nucleotide sequence ID" value="NZ_BJYS01000046.1"/>
</dbReference>
<dbReference type="SUPFAM" id="SSF53254">
    <property type="entry name" value="Phosphoglycerate mutase-like"/>
    <property type="match status" value="1"/>
</dbReference>
<dbReference type="SMART" id="SM00855">
    <property type="entry name" value="PGAM"/>
    <property type="match status" value="1"/>
</dbReference>
<evidence type="ECO:0000313" key="3">
    <source>
        <dbReference type="EMBL" id="GEO06916.1"/>
    </source>
</evidence>
<feature type="binding site" evidence="2">
    <location>
        <position position="84"/>
    </location>
    <ligand>
        <name>substrate</name>
    </ligand>
</feature>
<dbReference type="CDD" id="cd07067">
    <property type="entry name" value="HP_PGM_like"/>
    <property type="match status" value="1"/>
</dbReference>
<comment type="caution">
    <text evidence="3">The sequence shown here is derived from an EMBL/GenBank/DDBJ whole genome shotgun (WGS) entry which is preliminary data.</text>
</comment>
<dbReference type="PANTHER" id="PTHR48100:SF10">
    <property type="entry name" value="2-CARBOXY-D-ARABINITOL-1-PHOSPHATASE-RELATED"/>
    <property type="match status" value="1"/>
</dbReference>
<feature type="binding site" evidence="2">
    <location>
        <begin position="33"/>
        <end position="40"/>
    </location>
    <ligand>
        <name>substrate</name>
    </ligand>
</feature>
<dbReference type="GO" id="GO:0016791">
    <property type="term" value="F:phosphatase activity"/>
    <property type="evidence" value="ECO:0007669"/>
    <property type="project" value="TreeGrafter"/>
</dbReference>
<organism evidence="3 4">
    <name type="scientific">Adhaeribacter aerolatus</name>
    <dbReference type="NCBI Taxonomy" id="670289"/>
    <lineage>
        <taxon>Bacteria</taxon>
        <taxon>Pseudomonadati</taxon>
        <taxon>Bacteroidota</taxon>
        <taxon>Cytophagia</taxon>
        <taxon>Cytophagales</taxon>
        <taxon>Hymenobacteraceae</taxon>
        <taxon>Adhaeribacter</taxon>
    </lineage>
</organism>
<keyword evidence="4" id="KW-1185">Reference proteome</keyword>
<evidence type="ECO:0000256" key="2">
    <source>
        <dbReference type="PIRSR" id="PIRSR613078-2"/>
    </source>
</evidence>
<reference evidence="3 4" key="1">
    <citation type="submission" date="2019-07" db="EMBL/GenBank/DDBJ databases">
        <title>Whole genome shotgun sequence of Adhaeribacter aerolatus NBRC 106133.</title>
        <authorList>
            <person name="Hosoyama A."/>
            <person name="Uohara A."/>
            <person name="Ohji S."/>
            <person name="Ichikawa N."/>
        </authorList>
    </citation>
    <scope>NUCLEOTIDE SEQUENCE [LARGE SCALE GENOMIC DNA]</scope>
    <source>
        <strain evidence="3 4">NBRC 106133</strain>
    </source>
</reference>
<sequence>MKLKPEKSPLLLKFVAENKFRAILSTKKIYLLRHGQTDYNLQGIIQGSGVDSSLNEMGQWQAQRFYEAYYDVPFDKIYTSALQRSIQSVQKFIDKGIPHEKHPELNEICWGNREGSYVSPETDHSYFEVLRKWQEGECHLSIEGGESPEDVAARQRQFLDVLLSRPEEETVLICMHGRAMRILLCVMLNYPLHCMDIFEHHNLCLYVLHHTGSMFSVHRNMDIAHLGE</sequence>
<dbReference type="PANTHER" id="PTHR48100">
    <property type="entry name" value="BROAD-SPECIFICITY PHOSPHATASE YOR283W-RELATED"/>
    <property type="match status" value="1"/>
</dbReference>
<accession>A0A512B4K9</accession>
<dbReference type="InterPro" id="IPR029033">
    <property type="entry name" value="His_PPase_superfam"/>
</dbReference>